<protein>
    <recommendedName>
        <fullName evidence="2">START domain-containing protein</fullName>
    </recommendedName>
</protein>
<keyword evidence="1" id="KW-0812">Transmembrane</keyword>
<dbReference type="FunFam" id="3.30.530.20:FF:000027">
    <property type="entry name" value="StAR-related lipid transfer protein 7, mitochondrial"/>
    <property type="match status" value="1"/>
</dbReference>
<proteinExistence type="predicted"/>
<dbReference type="Pfam" id="PF01852">
    <property type="entry name" value="START"/>
    <property type="match status" value="1"/>
</dbReference>
<keyword evidence="1" id="KW-1133">Transmembrane helix</keyword>
<evidence type="ECO:0000313" key="4">
    <source>
        <dbReference type="Proteomes" id="UP001159364"/>
    </source>
</evidence>
<evidence type="ECO:0000313" key="3">
    <source>
        <dbReference type="EMBL" id="KAJ8760152.1"/>
    </source>
</evidence>
<name>A0AAV8T092_9ROSI</name>
<gene>
    <name evidence="3" type="ORF">K2173_011008</name>
</gene>
<dbReference type="AlphaFoldDB" id="A0AAV8T092"/>
<dbReference type="PANTHER" id="PTHR19308:SF13">
    <property type="entry name" value="OS02G0468400 PROTEIN"/>
    <property type="match status" value="1"/>
</dbReference>
<evidence type="ECO:0000259" key="2">
    <source>
        <dbReference type="PROSITE" id="PS50848"/>
    </source>
</evidence>
<accession>A0AAV8T092</accession>
<dbReference type="PROSITE" id="PS50848">
    <property type="entry name" value="START"/>
    <property type="match status" value="1"/>
</dbReference>
<dbReference type="GO" id="GO:0005737">
    <property type="term" value="C:cytoplasm"/>
    <property type="evidence" value="ECO:0007669"/>
    <property type="project" value="UniProtKB-ARBA"/>
</dbReference>
<dbReference type="PANTHER" id="PTHR19308">
    <property type="entry name" value="PHOSPHATIDYLCHOLINE TRANSFER PROTEIN"/>
    <property type="match status" value="1"/>
</dbReference>
<dbReference type="InterPro" id="IPR002913">
    <property type="entry name" value="START_lipid-bd_dom"/>
</dbReference>
<sequence>MMGVSKIESWRQFWVGAEIYLENGSGFLLGYGWTTFFALFFILFFHCVKHRFFFLSKRRRVSSASSAARPLASGSSVDAASSSRDFRISEIVSEADLKFLIQNLDDNLVKNEKWENVICKRNNRISYTAKCCRPKDAPLKYLSVTVFENCSLEVLRDFYMDNDYRKQWDKTVVEHEQLQVDMTSGVEIGRTIKKFPFLTPREYILAWRLWQGEDGAFYCFTKECLHPSAPRQKKYVRVQFFRSGWRIRKVLNRDACEIKLFHQEDAGLNVEMAKLAFAKGIWSYVCKMDSALCKYSLIKQPQRGQSVTAISLIQKVPAGLEIASVDADTVSTNAASTRHGLHSGEGQQKKLLRRPSGKVLANGLLLLGGVICLSRGHSSLGAKVAMAYILTKLRKHDASSSQTQTASS</sequence>
<dbReference type="SUPFAM" id="SSF55961">
    <property type="entry name" value="Bet v1-like"/>
    <property type="match status" value="1"/>
</dbReference>
<dbReference type="EMBL" id="JAIWQS010000007">
    <property type="protein sequence ID" value="KAJ8760152.1"/>
    <property type="molecule type" value="Genomic_DNA"/>
</dbReference>
<dbReference type="CDD" id="cd08870">
    <property type="entry name" value="START_STARD2_7-like"/>
    <property type="match status" value="1"/>
</dbReference>
<reference evidence="3 4" key="1">
    <citation type="submission" date="2021-09" db="EMBL/GenBank/DDBJ databases">
        <title>Genomic insights and catalytic innovation underlie evolution of tropane alkaloids biosynthesis.</title>
        <authorList>
            <person name="Wang Y.-J."/>
            <person name="Tian T."/>
            <person name="Huang J.-P."/>
            <person name="Huang S.-X."/>
        </authorList>
    </citation>
    <scope>NUCLEOTIDE SEQUENCE [LARGE SCALE GENOMIC DNA]</scope>
    <source>
        <strain evidence="3">KIB-2018</strain>
        <tissue evidence="3">Leaf</tissue>
    </source>
</reference>
<evidence type="ECO:0000256" key="1">
    <source>
        <dbReference type="SAM" id="Phobius"/>
    </source>
</evidence>
<keyword evidence="1" id="KW-0472">Membrane</keyword>
<dbReference type="InterPro" id="IPR051213">
    <property type="entry name" value="START_lipid_transfer"/>
</dbReference>
<dbReference type="Proteomes" id="UP001159364">
    <property type="component" value="Linkage Group LG07"/>
</dbReference>
<keyword evidence="4" id="KW-1185">Reference proteome</keyword>
<dbReference type="GO" id="GO:0008289">
    <property type="term" value="F:lipid binding"/>
    <property type="evidence" value="ECO:0007669"/>
    <property type="project" value="InterPro"/>
</dbReference>
<feature type="domain" description="START" evidence="2">
    <location>
        <begin position="110"/>
        <end position="297"/>
    </location>
</feature>
<dbReference type="InterPro" id="IPR023393">
    <property type="entry name" value="START-like_dom_sf"/>
</dbReference>
<organism evidence="3 4">
    <name type="scientific">Erythroxylum novogranatense</name>
    <dbReference type="NCBI Taxonomy" id="1862640"/>
    <lineage>
        <taxon>Eukaryota</taxon>
        <taxon>Viridiplantae</taxon>
        <taxon>Streptophyta</taxon>
        <taxon>Embryophyta</taxon>
        <taxon>Tracheophyta</taxon>
        <taxon>Spermatophyta</taxon>
        <taxon>Magnoliopsida</taxon>
        <taxon>eudicotyledons</taxon>
        <taxon>Gunneridae</taxon>
        <taxon>Pentapetalae</taxon>
        <taxon>rosids</taxon>
        <taxon>fabids</taxon>
        <taxon>Malpighiales</taxon>
        <taxon>Erythroxylaceae</taxon>
        <taxon>Erythroxylum</taxon>
    </lineage>
</organism>
<dbReference type="Gene3D" id="3.30.530.20">
    <property type="match status" value="1"/>
</dbReference>
<comment type="caution">
    <text evidence="3">The sequence shown here is derived from an EMBL/GenBank/DDBJ whole genome shotgun (WGS) entry which is preliminary data.</text>
</comment>
<feature type="transmembrane region" description="Helical" evidence="1">
    <location>
        <begin position="28"/>
        <end position="48"/>
    </location>
</feature>